<reference evidence="3" key="1">
    <citation type="submission" date="2016-10" db="EMBL/GenBank/DDBJ databases">
        <authorList>
            <person name="Varghese N."/>
        </authorList>
    </citation>
    <scope>NUCLEOTIDE SEQUENCE [LARGE SCALE GENOMIC DNA]</scope>
    <source>
        <strain evidence="3">DSM 45096 / BCRC 16803 / CGMCC 4.1857 / CIP 109030 / JCM 12277 / KCTC 19219 / NBRC 100920 / 33214</strain>
    </source>
</reference>
<keyword evidence="3" id="KW-1185">Reference proteome</keyword>
<name>A0A1H7FCC8_STRJI</name>
<feature type="compositionally biased region" description="Pro residues" evidence="1">
    <location>
        <begin position="151"/>
        <end position="163"/>
    </location>
</feature>
<evidence type="ECO:0000256" key="1">
    <source>
        <dbReference type="SAM" id="MobiDB-lite"/>
    </source>
</evidence>
<dbReference type="OrthoDB" id="3854186at2"/>
<organism evidence="2 3">
    <name type="scientific">Streptacidiphilus jiangxiensis</name>
    <dbReference type="NCBI Taxonomy" id="235985"/>
    <lineage>
        <taxon>Bacteria</taxon>
        <taxon>Bacillati</taxon>
        <taxon>Actinomycetota</taxon>
        <taxon>Actinomycetes</taxon>
        <taxon>Kitasatosporales</taxon>
        <taxon>Streptomycetaceae</taxon>
        <taxon>Streptacidiphilus</taxon>
    </lineage>
</organism>
<protein>
    <submittedName>
        <fullName evidence="2">Uncharacterized protein</fullName>
    </submittedName>
</protein>
<evidence type="ECO:0000313" key="3">
    <source>
        <dbReference type="Proteomes" id="UP000183015"/>
    </source>
</evidence>
<dbReference type="AlphaFoldDB" id="A0A1H7FCC8"/>
<sequence>MHVAAAEGFATRMLSLAPTVTVVVDAAPRPCSTAVWLGRLYGYTYSGMERYLPNTFASSVAVTLTFVRNDEPGARRRAEWMRNPAADPTYSPPVAWHVNGGPGYRLPGWHPDVRVVITPEVEASLRYNDAEFARQLPGGSRLVPPAFASRPLPPLPPPPPPPNVTGQDGRQRP</sequence>
<feature type="region of interest" description="Disordered" evidence="1">
    <location>
        <begin position="138"/>
        <end position="173"/>
    </location>
</feature>
<dbReference type="RefSeq" id="WP_042442088.1">
    <property type="nucleotide sequence ID" value="NZ_BBPN01000002.1"/>
</dbReference>
<accession>A0A1H7FCC8</accession>
<feature type="compositionally biased region" description="Polar residues" evidence="1">
    <location>
        <begin position="164"/>
        <end position="173"/>
    </location>
</feature>
<proteinExistence type="predicted"/>
<dbReference type="STRING" id="235985.SAMN05414137_101195"/>
<gene>
    <name evidence="2" type="ORF">SAMN05414137_101195</name>
</gene>
<dbReference type="Proteomes" id="UP000183015">
    <property type="component" value="Unassembled WGS sequence"/>
</dbReference>
<evidence type="ECO:0000313" key="2">
    <source>
        <dbReference type="EMBL" id="SEK23766.1"/>
    </source>
</evidence>
<dbReference type="EMBL" id="FOAZ01000001">
    <property type="protein sequence ID" value="SEK23766.1"/>
    <property type="molecule type" value="Genomic_DNA"/>
</dbReference>